<feature type="domain" description="VWFA" evidence="11">
    <location>
        <begin position="643"/>
        <end position="815"/>
    </location>
</feature>
<gene>
    <name evidence="14" type="primary">col6a3</name>
</gene>
<dbReference type="GO" id="GO:0004867">
    <property type="term" value="F:serine-type endopeptidase inhibitor activity"/>
    <property type="evidence" value="ECO:0007669"/>
    <property type="project" value="InterPro"/>
</dbReference>
<feature type="domain" description="VWFA" evidence="11">
    <location>
        <begin position="2021"/>
        <end position="2193"/>
    </location>
</feature>
<dbReference type="CDD" id="cd01450">
    <property type="entry name" value="vWFA_subfamily_ECM"/>
    <property type="match status" value="2"/>
</dbReference>
<dbReference type="InterPro" id="IPR050525">
    <property type="entry name" value="ECM_Assembly_Org"/>
</dbReference>
<keyword evidence="5" id="KW-0677">Repeat</keyword>
<evidence type="ECO:0000256" key="7">
    <source>
        <dbReference type="ARBA" id="ARBA00023119"/>
    </source>
</evidence>
<feature type="compositionally biased region" description="Gly residues" evidence="9">
    <location>
        <begin position="5463"/>
        <end position="5472"/>
    </location>
</feature>
<proteinExistence type="predicted"/>
<evidence type="ECO:0000256" key="10">
    <source>
        <dbReference type="SAM" id="SignalP"/>
    </source>
</evidence>
<feature type="domain" description="VWFA" evidence="11">
    <location>
        <begin position="2221"/>
        <end position="2392"/>
    </location>
</feature>
<reference evidence="14" key="3">
    <citation type="submission" date="2025-09" db="UniProtKB">
        <authorList>
            <consortium name="Ensembl"/>
        </authorList>
    </citation>
    <scope>IDENTIFICATION</scope>
</reference>
<dbReference type="FunFam" id="3.40.50.410:FF:000021">
    <property type="entry name" value="Collagen, type VI, alpha 3"/>
    <property type="match status" value="1"/>
</dbReference>
<dbReference type="InterPro" id="IPR002223">
    <property type="entry name" value="Kunitz_BPTI"/>
</dbReference>
<dbReference type="Proteomes" id="UP000005226">
    <property type="component" value="Chromosome 1"/>
</dbReference>
<comment type="subcellular location">
    <subcellularLocation>
        <location evidence="1">Secreted</location>
        <location evidence="1">Extracellular space</location>
        <location evidence="1">Extracellular matrix</location>
    </subcellularLocation>
</comment>
<feature type="domain" description="VWFA" evidence="11">
    <location>
        <begin position="5991"/>
        <end position="6193"/>
    </location>
</feature>
<keyword evidence="15" id="KW-1185">Reference proteome</keyword>
<keyword evidence="3" id="KW-0272">Extracellular matrix</keyword>
<feature type="domain" description="VWFA" evidence="11">
    <location>
        <begin position="4612"/>
        <end position="4788"/>
    </location>
</feature>
<evidence type="ECO:0000259" key="11">
    <source>
        <dbReference type="PROSITE" id="PS50234"/>
    </source>
</evidence>
<dbReference type="CDD" id="cd22635">
    <property type="entry name" value="Kunitz_papilin"/>
    <property type="match status" value="1"/>
</dbReference>
<name>A0A674MKH2_TAKRU</name>
<organism evidence="14 15">
    <name type="scientific">Takifugu rubripes</name>
    <name type="common">Japanese pufferfish</name>
    <name type="synonym">Fugu rubripes</name>
    <dbReference type="NCBI Taxonomy" id="31033"/>
    <lineage>
        <taxon>Eukaryota</taxon>
        <taxon>Metazoa</taxon>
        <taxon>Chordata</taxon>
        <taxon>Craniata</taxon>
        <taxon>Vertebrata</taxon>
        <taxon>Euteleostomi</taxon>
        <taxon>Actinopterygii</taxon>
        <taxon>Neopterygii</taxon>
        <taxon>Teleostei</taxon>
        <taxon>Neoteleostei</taxon>
        <taxon>Acanthomorphata</taxon>
        <taxon>Eupercaria</taxon>
        <taxon>Tetraodontiformes</taxon>
        <taxon>Tetradontoidea</taxon>
        <taxon>Tetraodontidae</taxon>
        <taxon>Takifugu</taxon>
    </lineage>
</organism>
<dbReference type="PROSITE" id="PS50853">
    <property type="entry name" value="FN3"/>
    <property type="match status" value="1"/>
</dbReference>
<feature type="domain" description="VWFA" evidence="11">
    <location>
        <begin position="4006"/>
        <end position="4178"/>
    </location>
</feature>
<feature type="region of interest" description="Disordered" evidence="9">
    <location>
        <begin position="6333"/>
        <end position="6365"/>
    </location>
</feature>
<feature type="domain" description="Fibronectin type-III" evidence="13">
    <location>
        <begin position="6251"/>
        <end position="6340"/>
    </location>
</feature>
<feature type="chain" id="PRO_5025415325" evidence="10">
    <location>
        <begin position="26"/>
        <end position="6514"/>
    </location>
</feature>
<keyword evidence="2" id="KW-0964">Secreted</keyword>
<evidence type="ECO:0000259" key="12">
    <source>
        <dbReference type="PROSITE" id="PS50279"/>
    </source>
</evidence>
<dbReference type="FunFam" id="4.10.410.10:FF:000020">
    <property type="entry name" value="Collagen, type VI, alpha 3"/>
    <property type="match status" value="2"/>
</dbReference>
<dbReference type="CDD" id="cd22629">
    <property type="entry name" value="Kunitz_collagen_alpha3_VI"/>
    <property type="match status" value="1"/>
</dbReference>
<feature type="domain" description="VWFA" evidence="11">
    <location>
        <begin position="2418"/>
        <end position="2590"/>
    </location>
</feature>
<feature type="domain" description="VWFA" evidence="11">
    <location>
        <begin position="1825"/>
        <end position="2001"/>
    </location>
</feature>
<keyword evidence="6" id="KW-0130">Cell adhesion</keyword>
<evidence type="ECO:0000256" key="9">
    <source>
        <dbReference type="SAM" id="MobiDB-lite"/>
    </source>
</evidence>
<feature type="domain" description="VWFA" evidence="11">
    <location>
        <begin position="2815"/>
        <end position="2987"/>
    </location>
</feature>
<evidence type="ECO:0000256" key="2">
    <source>
        <dbReference type="ARBA" id="ARBA00022525"/>
    </source>
</evidence>
<feature type="domain" description="VWFA" evidence="11">
    <location>
        <begin position="3609"/>
        <end position="3781"/>
    </location>
</feature>
<dbReference type="SUPFAM" id="SSF53300">
    <property type="entry name" value="vWA-like"/>
    <property type="match status" value="29"/>
</dbReference>
<protein>
    <submittedName>
        <fullName evidence="14">Collagen, type VI, alpha 3</fullName>
    </submittedName>
</protein>
<dbReference type="Ensembl" id="ENSTRUT00000073494.1">
    <property type="protein sequence ID" value="ENSTRUP00000061601.1"/>
    <property type="gene ID" value="ENSTRUG00000007787.3"/>
</dbReference>
<feature type="domain" description="VWFA" evidence="11">
    <location>
        <begin position="1041"/>
        <end position="1217"/>
    </location>
</feature>
<feature type="domain" description="VWFA" evidence="11">
    <location>
        <begin position="33"/>
        <end position="211"/>
    </location>
</feature>
<dbReference type="Pfam" id="PF00092">
    <property type="entry name" value="VWA"/>
    <property type="match status" value="28"/>
</dbReference>
<evidence type="ECO:0000256" key="4">
    <source>
        <dbReference type="ARBA" id="ARBA00022729"/>
    </source>
</evidence>
<dbReference type="SMART" id="SM00131">
    <property type="entry name" value="KU"/>
    <property type="match status" value="2"/>
</dbReference>
<dbReference type="FunFam" id="3.40.50.410:FF:000003">
    <property type="entry name" value="Collagen type VI alpha 3 chain"/>
    <property type="match status" value="26"/>
</dbReference>
<evidence type="ECO:0000256" key="8">
    <source>
        <dbReference type="ARBA" id="ARBA00023157"/>
    </source>
</evidence>
<feature type="domain" description="VWFA" evidence="11">
    <location>
        <begin position="4405"/>
        <end position="4577"/>
    </location>
</feature>
<dbReference type="GO" id="GO:0007155">
    <property type="term" value="P:cell adhesion"/>
    <property type="evidence" value="ECO:0007669"/>
    <property type="project" value="UniProtKB-KW"/>
</dbReference>
<feature type="region of interest" description="Disordered" evidence="9">
    <location>
        <begin position="6221"/>
        <end position="6253"/>
    </location>
</feature>
<feature type="domain" description="BPTI/Kunitz inhibitor" evidence="12">
    <location>
        <begin position="6365"/>
        <end position="6416"/>
    </location>
</feature>
<evidence type="ECO:0000256" key="5">
    <source>
        <dbReference type="ARBA" id="ARBA00022737"/>
    </source>
</evidence>
<feature type="compositionally biased region" description="Low complexity" evidence="9">
    <location>
        <begin position="5609"/>
        <end position="5619"/>
    </location>
</feature>
<feature type="domain" description="VWFA" evidence="11">
    <location>
        <begin position="5773"/>
        <end position="5954"/>
    </location>
</feature>
<dbReference type="PROSITE" id="PS00280">
    <property type="entry name" value="BPTI_KUNITZ_1"/>
    <property type="match status" value="2"/>
</dbReference>
<feature type="domain" description="VWFA" evidence="11">
    <location>
        <begin position="235"/>
        <end position="414"/>
    </location>
</feature>
<feature type="compositionally biased region" description="Gly residues" evidence="9">
    <location>
        <begin position="5581"/>
        <end position="5600"/>
    </location>
</feature>
<dbReference type="InterPro" id="IPR002035">
    <property type="entry name" value="VWF_A"/>
</dbReference>
<evidence type="ECO:0000256" key="1">
    <source>
        <dbReference type="ARBA" id="ARBA00004498"/>
    </source>
</evidence>
<dbReference type="Gene3D" id="4.10.410.10">
    <property type="entry name" value="Pancreatic trypsin inhibitor Kunitz domain"/>
    <property type="match status" value="2"/>
</dbReference>
<feature type="signal peptide" evidence="10">
    <location>
        <begin position="1"/>
        <end position="25"/>
    </location>
</feature>
<reference evidence="14" key="2">
    <citation type="submission" date="2025-08" db="UniProtKB">
        <authorList>
            <consortium name="Ensembl"/>
        </authorList>
    </citation>
    <scope>IDENTIFICATION</scope>
</reference>
<dbReference type="Gene3D" id="3.40.50.410">
    <property type="entry name" value="von Willebrand factor, type A domain"/>
    <property type="match status" value="28"/>
</dbReference>
<dbReference type="PANTHER" id="PTHR24020">
    <property type="entry name" value="COLLAGEN ALPHA"/>
    <property type="match status" value="1"/>
</dbReference>
<feature type="compositionally biased region" description="Basic residues" evidence="9">
    <location>
        <begin position="6345"/>
        <end position="6359"/>
    </location>
</feature>
<feature type="region of interest" description="Disordered" evidence="9">
    <location>
        <begin position="5414"/>
        <end position="5742"/>
    </location>
</feature>
<evidence type="ECO:0000256" key="3">
    <source>
        <dbReference type="ARBA" id="ARBA00022530"/>
    </source>
</evidence>
<feature type="domain" description="VWFA" evidence="11">
    <location>
        <begin position="3212"/>
        <end position="3384"/>
    </location>
</feature>
<dbReference type="PROSITE" id="PS50234">
    <property type="entry name" value="VWFA"/>
    <property type="match status" value="28"/>
</dbReference>
<dbReference type="InterPro" id="IPR036880">
    <property type="entry name" value="Kunitz_BPTI_sf"/>
</dbReference>
<feature type="domain" description="BPTI/Kunitz inhibitor" evidence="12">
    <location>
        <begin position="6449"/>
        <end position="6499"/>
    </location>
</feature>
<sequence length="6514" mass="708388">MGPRLLPLCALLGVLFSAFIHNLDAQDSPDSADLVLLIDGSQNVGEANFPFVRDLVLKIIDPLDVSSDAVRVALAFYTRDLQIKFYLNSYDSKAAVLDAVRGLTYPGGDESNLGAALEDVVKNLLSERTGGRAEDGTPQMVVVITAGSSDDDTEAGDQALKRASIVTFGVAIGDTAAVDLERVATDKSFVLSAPDFRTVGTSVHDQLLQYVLGLIHRTIIIQNEFREVKTVEKRDIIFLIDSTMGSQGINSVREFLKIIVETMPIGPNGVQIGVAQFSNVARVEMDLNTHATREALAAALSGIRPRPGQTVNIGAALDFVRENMFQAEKGSRIGTGVPQFLVLLTSKKSSDSVVQPAFELQRKGIMTIAIGAKSASEEDLRQIAFVEDAKYVLRDIRVLSRPAAPQPKAIIDALSTLAGIIVTEIPTEPVVEITTVQTQRVIRDIVFLVDGSDYIGSSNFPYVRDFLINVVNQVDVGPDRVQFGLMQFAEQPKIEFYLNTFNNREDIVNRISQLRLVGGSVLNTAAAMQYALQTMFKSPVGSRIQQGIQQLLVLVTGGPVQDNVIDMANELAKAGIVTFTVSSGQADAETLKTVAFTSELAYHDPRFSNIPAKAEEIMPLLIRVVGNVEAPVPDSTPSGVERDVAFLIDGTDNVRADFRYIKDFIIKVINPLDIGIDKVRIGVVQQSERPHANFYLNTYQTKDDVLQAVRNMALVGGRGLNTGASLKFIKDTLFSKRFGSRADELVPQFLIVLSGGRSRDNVKEPAGVLKTGGVLPFGVGVKDADPKQIEAISHNPSFAFTVKEFSELNTIPQKLNNYVSLPREQLNIVLKQVELESQQSDIVFLLDGSEDTRNDFPAMKALVESIVDGLNIGDDRVRVSVVQYSRDPQTHFNLNSYTTKQDVLAVVQQLNHKGGRPLNTGAALNYVRNSAFADSSGSRQQDGVPQILILLSGGRSHDDVASAAAALKEARVIPFCAGTTNADILEQQMIAFDPSYTFTGLGVDDTGSIAQKVLTFVKRVPRQPRLTTQETYDQTQSGQHDIVFLLDSSDDMQSEFASVRDFVESMVGKLNVNDNKDRVSVVQYSKEPTVEFFLNTHKNLQNIVGNVRVLSGRGGRLRSTGAALQYVIDNVFTASSGSRHQQGVSQFLILFTGGRSTDDVRNAVENLNKRGVMVFVVGTKNADTLEIQTVTQEASHAFFASDTTDLLSIEQKILSAIIKHETVAIKPALYDTRRDIVFLLDGSDDSQQKFMEIKAFVQSIVTDLNVDADGDRVTVVQYSDTAETDFNFKTYSTADDVVHAVGDLQHKGGYPSNIGAALQHLKSSVFTSESGSRLSEGVPQILILLSGGRSGDDIITPLTILKEIGVISAAIGTTGADTLELQTIAHKPTYALSVSDYAELPTAKQNIFSFLSDASKHVENIPPTESFDSNKRDVIFLIDGSYDSRTGFEEIRGLIEKIVESLNLEESRDQVAVVQYSRDATVNFYLNSYSSKNDVLNSIGTMRHKLGRPLNLGKALTFVKDNVFTASVGGRSAELVPQYLYVFSGGRSDDDVRGPAQSLRENGIKTICIGTTNADTLEMQTVSFTPAHSLFVKHFDHLKNIYGFVQGTLRGGQGTTGFPSAEVENQIADIVFLLDGSDSMRGSERQILEFVREFVKQVEIGPRKVQIALTQYSREPINEFLLNTYSVKTDILHHLSNITLKGGQTVNTGATLDFIKNNVFSASLGSRKEQDVPQILVLFSGKKSDDDVQGAAESLRNAGIIIYSIGVNNADKMEMEELAHSPSSHFFVKESAKFPLVREQLLLAIGTQNIGVTPPGGPSSKPKRDIVFLVDGSEDIRNRFSAIREFVVAVVDSLDLEGGNDKIAIVQYSNNVKLIFGLSAYNTRDDVVRQIASLKPMGGRPQYIGRALQFAWDNVFASSAGGRHNEGANKILVILAGGRSRDSPRGPANMLKAAGVTTLAIGSGRSNLAEMQFISTATNNAFSVPDFVNLPTIQKRVISNIAQVGLQQESEEERIGDSAKDIVFLLDGTDNTREDFPAIQDFLYKVIDRLVIGPNKNRVAVIQFSNDAEANFLLNSFTRKEDVLTSVRRLSNRGGRRRQLGSALNYVKENVFTTESGSRPNANVPKVLVVLSSGPSTDIVDAPVASLKKNNVTIITIGRKNFGHKEMEKISHAPRYSILVSDMAELPNIQELVGAAIGEEKFNPDFSRLEVFVETQPRGKDVVFLLDGSDGTRSGFAAMQDFVQRVVETLSVDDKKDRVAVVQYSRDAAVHFYLNTYTTKREIIDTVRGLRHKGGRALYTGEALQYLRNNVFTASAGSRRTEGVPQLLLLLSGGRSSDSVDSPASALKQLGVMIFAIGSRGSDNRELQKISHPNSALAVPDFTDLPSVQQQLLTSVRDVVTDVDPELPTTAVDTAKKDIVFLLDGSDGTRNGFPAMLDFVEKVVQKLSVGPNKDRVSVVQYSRDAEVHFYLNTYSTREDIIDSVRGLRHRGGAPLKTGAALQYVRDNVFTQSSGSRRLQGVPQMLILLSGGRSLDNVDTPASSLKQQGVFVIGIGTQNSDRTELQKISFQPSYALAVTEFSDLPGIQEQLSSVMSTVLVRATAMPPTVTVERQPGGKDVVFLLDGSDGTRSGFAAMQYFVQRVVETLSVDDKKDRVAVVQYSRDAAVHFYLNTYTTKREIIDTVRGLRHKGGRALYTGEALQYLRNNVFTASAGSRRTEGVPQLLLLLSGGRSSDSVDSPASALKQLGVMIFAIGSRGSDNRELQKISHPNSALAVPDFTDLPSVQQQLLTSVRDVVTDVDPELPTTAVDTAKKDIVFLLDGSDGTRNGFPAMLDFVERVVKKLSVGPNKDRVSVVQYSRDAEVHFYLNTYSTREDIIDSVRGLRHRGGAPLKTGAALQYVRGNVFTQSSGSRRLQGVPQMLILLSGGRSLDNVDTPASSLKQQGVFVIGIGTQNSDRTELQKISFQPSYALAVTEFSDLPGIQEQLSTVMSTVLVRATAMPPTVTVERQPGGKDVVFLLDGSDGTRSGFAAMQDFVQRVVETLSVDDKKDRVAVVQYSRDAAVHFYLNTYTTKREIIDTVRSLRHKGGRALYTGEALQYLRNNVFTASAGSRRTEGVPQLLLLLSSGRSSDSVDSPASALKQLGVMIFAIGSRGSDNRELQKISHPNSALAVPDFTDLPSVQQQLLTSVRDVVTDVDPELPTTAVDTAKKDIVFLLDGSDGTRNGFPAMLDFVERVVKKLSMGPNKDRVSVVQYSRDAEVHFYLNTYSTREDIIDSVRGLRHRGGAPLKTGAALQYVRDNVFTQSSGSRRLQGVPQMLILLSGGRSLDNVDTPASSLKQQGVFVIGIGTQNSDRTELQKISFQPSYALAVTEFSDLPGIQEQLSSVMSTVLVRATAMPPTVTVERQPGGKDVVFLLDGSDGTRSGFAAMQDFVQRVVETLSVDDKKDRVAVVQYSRDAAVHFYLNTYTTKREIIDTVRGLRHKGGRALYTGEALQYLRNNVFTASAGSRRTEGVPQLLLLLSGGRSSDSVDSPASALKQLGVMIFAIGSRGSDNRELQKISHPNSALAVPDFTDLPSVQQQLLTSVRDVVTDVDPELPTTAVDTAKKDIVFLLDGSDGTRNGFPAMLDFVERVVKKLSMGPNKDRVSVVQYSRDAEVHFYLNTYSTREDIIDSVRGLRHRGGAPLKTGAALQYVRDNVFTQSSGSRRLQGVPQMLILLSGGRSLDNVDTPASSLKQQGVFVIGIGTQNSDRTELQKISFQPSYALAVTEFSDLPGIQEQLSSVMSTVLVRATAMPPTVTVERQPGGKDVVFLLDGSDGTRSGFAAMQDFVQRVVETLSVDDKKDRVAVVQYSRDAAVHFYLNTYATKREIIDTVRGLRHKGGRALYTGEALQYLRNNVFTASAGSRRTEGVPQLLLLLSGGRSSDSVDSPASALKQLGVMIFAIGSRGSDNRELQKISHPNSALAVPDFTDLPSVQQQLLTSVRDVVTDVDPELPTTAVDTAKKDIVFLLDGSDGTRNGFPAMLDFVERVVKKLSMGPNKDRVSVVQYSRDAEVHFYLNTYSTREDIIDSVRGLRHRGGAPLKTGAALQYVRDNVFTQSSGSRRLQGVPQMLILLSGGRSLDNVDTPASSLKQQGVFVIGIGTQNSDRTELQKISFQPSYALAVTEFSDLPGIQEQLSSVMSTVLVRATAMPPTVTVERQPGGKDVVFLLDGSDGTRSGFAAMQDFVQRVVETLSVDDKKDRVAVVQYSRDAAVHFYLNTYATKREIIDTVRGLRHKGGRALYTGEALQYLRNNVFTASAGSRRTEGVPQLLLLLSGGRSSDSVDSPASALKQLGVMIFAIGSRGSDNRELQKICHPNSALAVPDFTDLPSVQQQLLTSVRDVVTDVDPELPTTAAEAQGPKKDIIFLVDGSDGVGREFPIIQEFLRRIVESLNVGENKIRIGVVQYGDSPHVDMYLNTYTTKEGVLDAISRLQQRRGRQRNLGQALQFVGSNVLTTARGSRKPEGVPQFLVVVSSGPSTDDINRAATSLKRSRVLPFSIGTRDVNQKELQVVSYVPNFVLTVDDIPGLYTAQEQLVNILTELPDEYINTLVPVFPTDDVITTSTGGEKRDVVFLVDGTTAVQSEFPAIQDMIRRVVEKLDVGLDKVRVAVVQYSDDPKIEFRLNDYSTKGEVRQAIAQLRSKGGSRLNTGRALEFVSRNIYQRTAGSRIEDGVPQFLILVTGGKSTDDVSPAANQLKRNLVAPLAVGSRNADPNELRLISLKPELVYTVNSFQQLPEVESTLINSVKTISAADISSYVRPTIDFGKKDIVFLVDGSKTTDVSGIANIRDFILSVVQQLDVQPDQVRVAIVQYSDKVKTEFSLNSHNNKQAVISAIKRLRLMGGQSSDLGDALKYVTENEFKPSSGSRQFDASQHLIVITGGRSPQDVSIYGPLLKSSQVNCIGVGAAGANTKQLVQLATSPEDVLQVPTFSGLPQIRERLITRLNGTIPVLPSPDYEQPTDLPAPKTADIVFLVDGSINLGRVNFDNLMTFISNIVDLFFTERDNLQFGLAQYATDVNDAFYLNTYKNRKDIMDAIKQVEYKGGNKVNTGAAIRHVQDVHFTKERGSRIDQGVPQVLMVVTGGKLADESKTAALGLKNKRVRVFALGIGDNESELQNLASASTMVARASDVDGLNDHLEQILETLEDEVKGRLCTDLLESLTTTCNIEVLVGFDVSAQNIFIAQPNLQSKMSSILQRISKMAAISCTSGQIPSVQVGILAMDSASEPAHLDFTDNADELFEAFRALRSRGPFVLNGKTISAYTKRFKGRQDNAVKIVVHLTDGLDAPFVEMKNRVEELQQSGVSSFILVGLERVPKFEEALQLEFGRGFRYTRPLRLNVMDLDYELMEELDNIAERQCCAVPCKCIGTRGDRGSVGTAGTKGSPGLQGSQGHPGDEGTSGERGLPGVNGTQGFQGCPGQRGVKGGRGYSGETGEYGDIGLDGINGEEGKGGVSGPPGDRGNPGRRGPKGLKGQAGERGPTGIRGDPGTSGKDNTKQGPKGDPGDAGPVGAPGEDGAKGAVGELGRTGPDGRRGSPGLPGNPGGPGVSGPAGEPGIGGPRGPPGPNGVPGTIGEEGNPGPRGPGGNPGAAGDKGRRGPTGRKGEPGDTGPKGVVGPLGPRGESGEDGRDGYGGLGPDGRKGDEGFPGFPGQKGAAGDPGSKGIPGARGNLGQRGVAGNSGAPGQKGEVGYPGPFGEKGPRGPGVVQCELVRKIRDNCPCCFGKQECPLYPTELAFALDVSQSNNRQNFNNMRDAVLRLVRDITISESNCPRGARVALTLYNDEVTTEIRFADAMKKRALLQHIEGLQTLQTRKERKLDNAMNFVAHNTFKRVRSGFLMRKVAIFFVGGPAGQLQTLTNAALRLHDAGISSLFLVNREDRALTKALQVNNTALGQVILLPNPGSAQYNSVIQKVMSCHVCFDTCAPDQACDYVPPPAGRDRRSSATDVDIDMAFLVDGSESTYPTVFTEIKRYIAHIVEQLQVSSNPTSSLHHARVAVIQQAPYEYIHNKTSSPLHVDVGLTQHHSAQEIVKFLLEKTPQLEGGRALAAAVEATMEHVFEKAPLQRDRKVLVLFVTGSVEEDAVQLTRVATEAKCRGFFLVIFGVGEKLSAADVRVLSHMASEPTDVFFKRLNSLSQFYERQLQTFGQLMPKYISIENAFFMSPEVSKNCKWFQSDQPYKNPFTSPQQKEDQPQQKHHENHQSVVTEKHTEEEPLHIANVTSSSLKLHWSNPEPKLFVYFEVTVTRLRDHVVILKTNVSGTELMVGELDSSQTYHAVVTARTEDGQVVSTRKGIMTTKPADPRPVHRPTSRGGSKRRSKTAPDPCTLDYDPGMPCRGYEAKWFFDRKNRICSQFFYGGCGGNRNRFNSKTHCLKYCLRSAVSEPRPKVPQTEQEEILPPPALAAAVNICQLPKSEGPCAKFVLKWHHDAATGSCTRFWYGGCGGNANRFETHEQCLKACGKQANVKRVAAAIRT</sequence>
<feature type="domain" description="VWFA" evidence="11">
    <location>
        <begin position="4206"/>
        <end position="4377"/>
    </location>
</feature>
<dbReference type="PROSITE" id="PS50279">
    <property type="entry name" value="BPTI_KUNITZ_2"/>
    <property type="match status" value="2"/>
</dbReference>
<reference evidence="14 15" key="1">
    <citation type="journal article" date="2011" name="Genome Biol. Evol.">
        <title>Integration of the genetic map and genome assembly of fugu facilitates insights into distinct features of genome evolution in teleosts and mammals.</title>
        <authorList>
            <person name="Kai W."/>
            <person name="Kikuchi K."/>
            <person name="Tohari S."/>
            <person name="Chew A.K."/>
            <person name="Tay A."/>
            <person name="Fujiwara A."/>
            <person name="Hosoya S."/>
            <person name="Suetake H."/>
            <person name="Naruse K."/>
            <person name="Brenner S."/>
            <person name="Suzuki Y."/>
            <person name="Venkatesh B."/>
        </authorList>
    </citation>
    <scope>NUCLEOTIDE SEQUENCE [LARGE SCALE GENOMIC DNA]</scope>
</reference>
<evidence type="ECO:0000256" key="6">
    <source>
        <dbReference type="ARBA" id="ARBA00022889"/>
    </source>
</evidence>
<dbReference type="FunFam" id="3.40.50.410:FF:000016">
    <property type="entry name" value="Collagen type VI alpha 3 chain"/>
    <property type="match status" value="1"/>
</dbReference>
<feature type="domain" description="VWFA" evidence="11">
    <location>
        <begin position="444"/>
        <end position="617"/>
    </location>
</feature>
<evidence type="ECO:0000313" key="14">
    <source>
        <dbReference type="Ensembl" id="ENSTRUP00000061601.1"/>
    </source>
</evidence>
<dbReference type="InterPro" id="IPR003961">
    <property type="entry name" value="FN3_dom"/>
</dbReference>
<feature type="domain" description="VWFA" evidence="11">
    <location>
        <begin position="1433"/>
        <end position="1605"/>
    </location>
</feature>
<dbReference type="GeneTree" id="ENSGT00940000156462"/>
<keyword evidence="7" id="KW-0176">Collagen</keyword>
<feature type="domain" description="VWFA" evidence="11">
    <location>
        <begin position="1235"/>
        <end position="1407"/>
    </location>
</feature>
<feature type="domain" description="VWFA" evidence="11">
    <location>
        <begin position="3809"/>
        <end position="3980"/>
    </location>
</feature>
<feature type="domain" description="VWFA" evidence="11">
    <location>
        <begin position="3015"/>
        <end position="3186"/>
    </location>
</feature>
<feature type="domain" description="VWFA" evidence="11">
    <location>
        <begin position="1629"/>
        <end position="1805"/>
    </location>
</feature>
<feature type="domain" description="VWFA" evidence="11">
    <location>
        <begin position="5011"/>
        <end position="5187"/>
    </location>
</feature>
<dbReference type="Gene3D" id="2.60.40.10">
    <property type="entry name" value="Immunoglobulins"/>
    <property type="match status" value="1"/>
</dbReference>
<dbReference type="SMART" id="SM00327">
    <property type="entry name" value="VWA"/>
    <property type="match status" value="29"/>
</dbReference>
<feature type="domain" description="VWFA" evidence="11">
    <location>
        <begin position="4810"/>
        <end position="4982"/>
    </location>
</feature>
<dbReference type="PRINTS" id="PR00453">
    <property type="entry name" value="VWFADOMAIN"/>
</dbReference>
<feature type="domain" description="VWFA" evidence="11">
    <location>
        <begin position="2618"/>
        <end position="2789"/>
    </location>
</feature>
<dbReference type="Pfam" id="PF00014">
    <property type="entry name" value="Kunitz_BPTI"/>
    <property type="match status" value="2"/>
</dbReference>
<feature type="compositionally biased region" description="Low complexity" evidence="9">
    <location>
        <begin position="5546"/>
        <end position="5555"/>
    </location>
</feature>
<dbReference type="SUPFAM" id="SSF49265">
    <property type="entry name" value="Fibronectin type III"/>
    <property type="match status" value="1"/>
</dbReference>
<feature type="domain" description="VWFA" evidence="11">
    <location>
        <begin position="841"/>
        <end position="1020"/>
    </location>
</feature>
<feature type="compositionally biased region" description="Basic and acidic residues" evidence="9">
    <location>
        <begin position="6228"/>
        <end position="6253"/>
    </location>
</feature>
<dbReference type="InterPro" id="IPR020901">
    <property type="entry name" value="Prtase_inh_Kunz-CS"/>
</dbReference>
<dbReference type="CDD" id="cd00063">
    <property type="entry name" value="FN3"/>
    <property type="match status" value="1"/>
</dbReference>
<dbReference type="PRINTS" id="PR00759">
    <property type="entry name" value="BASICPTASE"/>
</dbReference>
<dbReference type="SUPFAM" id="SSF57362">
    <property type="entry name" value="BPTI-like"/>
    <property type="match status" value="2"/>
</dbReference>
<keyword evidence="4 10" id="KW-0732">Signal</keyword>
<dbReference type="InterPro" id="IPR036465">
    <property type="entry name" value="vWFA_dom_sf"/>
</dbReference>
<dbReference type="InterPro" id="IPR013783">
    <property type="entry name" value="Ig-like_fold"/>
</dbReference>
<feature type="domain" description="VWFA" evidence="11">
    <location>
        <begin position="3412"/>
        <end position="3583"/>
    </location>
</feature>
<dbReference type="InterPro" id="IPR036116">
    <property type="entry name" value="FN3_sf"/>
</dbReference>
<dbReference type="PANTHER" id="PTHR24020:SF84">
    <property type="entry name" value="VWFA DOMAIN-CONTAINING PROTEIN"/>
    <property type="match status" value="1"/>
</dbReference>
<dbReference type="GO" id="GO:0005581">
    <property type="term" value="C:collagen trimer"/>
    <property type="evidence" value="ECO:0007669"/>
    <property type="project" value="UniProtKB-KW"/>
</dbReference>
<keyword evidence="8" id="KW-1015">Disulfide bond</keyword>
<evidence type="ECO:0000313" key="15">
    <source>
        <dbReference type="Proteomes" id="UP000005226"/>
    </source>
</evidence>
<evidence type="ECO:0000259" key="13">
    <source>
        <dbReference type="PROSITE" id="PS50853"/>
    </source>
</evidence>
<accession>A0A674MKH2</accession>